<dbReference type="InterPro" id="IPR019734">
    <property type="entry name" value="TPR_rpt"/>
</dbReference>
<reference evidence="1" key="1">
    <citation type="submission" date="2020-05" db="EMBL/GenBank/DDBJ databases">
        <authorList>
            <person name="Chiriac C."/>
            <person name="Salcher M."/>
            <person name="Ghai R."/>
            <person name="Kavagutti S V."/>
        </authorList>
    </citation>
    <scope>NUCLEOTIDE SEQUENCE</scope>
</reference>
<dbReference type="EMBL" id="CAEZZU010000105">
    <property type="protein sequence ID" value="CAB4780011.1"/>
    <property type="molecule type" value="Genomic_DNA"/>
</dbReference>
<dbReference type="SUPFAM" id="SSF48452">
    <property type="entry name" value="TPR-like"/>
    <property type="match status" value="1"/>
</dbReference>
<dbReference type="Pfam" id="PF13181">
    <property type="entry name" value="TPR_8"/>
    <property type="match status" value="1"/>
</dbReference>
<proteinExistence type="predicted"/>
<evidence type="ECO:0000313" key="1">
    <source>
        <dbReference type="EMBL" id="CAB4780011.1"/>
    </source>
</evidence>
<dbReference type="Pfam" id="PF14559">
    <property type="entry name" value="TPR_19"/>
    <property type="match status" value="1"/>
</dbReference>
<name>A0A6J6W517_9ZZZZ</name>
<dbReference type="PANTHER" id="PTHR44809">
    <property type="match status" value="1"/>
</dbReference>
<dbReference type="PROSITE" id="PS50005">
    <property type="entry name" value="TPR"/>
    <property type="match status" value="1"/>
</dbReference>
<dbReference type="Gene3D" id="1.25.40.10">
    <property type="entry name" value="Tetratricopeptide repeat domain"/>
    <property type="match status" value="1"/>
</dbReference>
<dbReference type="InterPro" id="IPR052943">
    <property type="entry name" value="TMTC_O-mannosyl-trnsfr"/>
</dbReference>
<dbReference type="PROSITE" id="PS51257">
    <property type="entry name" value="PROKAR_LIPOPROTEIN"/>
    <property type="match status" value="1"/>
</dbReference>
<gene>
    <name evidence="1" type="ORF">UFOPK2925_00794</name>
</gene>
<organism evidence="1">
    <name type="scientific">freshwater metagenome</name>
    <dbReference type="NCBI Taxonomy" id="449393"/>
    <lineage>
        <taxon>unclassified sequences</taxon>
        <taxon>metagenomes</taxon>
        <taxon>ecological metagenomes</taxon>
    </lineage>
</organism>
<sequence>MNPSLTRRSILAATSLVLAAGLALGACGGSSDTSTKKQGELLNAGLQAEVQGDYATAKKNFEALLKADSTNKFAHYNLGYIAQTQDRDGKEAVKQYEAALKTDPEYGPALYNLAIIKTANGDDAGAILLYQRAGTANPTDANTQLNLGLLLYKTGDTAGADAALRKAIALNPAIKSRIPANQQPNG</sequence>
<accession>A0A6J6W517</accession>
<dbReference type="AlphaFoldDB" id="A0A6J6W517"/>
<protein>
    <submittedName>
        <fullName evidence="1">Unannotated protein</fullName>
    </submittedName>
</protein>
<dbReference type="SMART" id="SM00028">
    <property type="entry name" value="TPR"/>
    <property type="match status" value="4"/>
</dbReference>
<dbReference type="InterPro" id="IPR011990">
    <property type="entry name" value="TPR-like_helical_dom_sf"/>
</dbReference>
<dbReference type="PANTHER" id="PTHR44809:SF1">
    <property type="entry name" value="PROTEIN O-MANNOSYL-TRANSFERASE TMTC1"/>
    <property type="match status" value="1"/>
</dbReference>
<dbReference type="Pfam" id="PF13432">
    <property type="entry name" value="TPR_16"/>
    <property type="match status" value="1"/>
</dbReference>